<evidence type="ECO:0000256" key="9">
    <source>
        <dbReference type="ARBA" id="ARBA00022824"/>
    </source>
</evidence>
<dbReference type="GO" id="GO:0106073">
    <property type="term" value="F:dolichyl pyrophosphate Glc2Man9GlcNAc2 alpha-1,2-glucosyltransferase activity"/>
    <property type="evidence" value="ECO:0007669"/>
    <property type="project" value="UniProtKB-EC"/>
</dbReference>
<feature type="transmembrane region" description="Helical" evidence="15">
    <location>
        <begin position="375"/>
        <end position="393"/>
    </location>
</feature>
<dbReference type="Proteomes" id="UP001163105">
    <property type="component" value="Unassembled WGS sequence"/>
</dbReference>
<keyword evidence="8 15" id="KW-0812">Transmembrane</keyword>
<evidence type="ECO:0000256" key="15">
    <source>
        <dbReference type="SAM" id="Phobius"/>
    </source>
</evidence>
<comment type="function">
    <text evidence="13">Dol-P-Glc:Glc(2)Man(9)GlcNAc(2)-PP-Dol alpha-1,2-glucosyltransferase that operates in the biosynthetic pathway of dolichol-linked oligosaccharides, the glycan precursors employed in protein asparagine (N)-glycosylation. The assembly of dolichol-linked oligosaccharides begins on the cytosolic side of the endoplasmic reticulum membrane and finishes in its lumen. The sequential addition of sugars to dolichol pyrophosphate produces dolichol-linked oligosaccharides containing fourteen sugars, including two GlcNAcs, nine mannoses and three glucoses. Once assembled, the oligosaccharide is transferred from the lipid to nascent proteins by oligosaccharyltransferases. In the lumen of the endoplasmic reticulum, adds the third and last glucose residue from dolichyl phosphate glucose (Dol-P-Glc) onto the lipid-linked oligosaccharide intermediate Glc(2)Man(9)GlcNAc(2)-PP-Dol to produce Glc(3)Man(9)GlcNAc(2)-PP-Dol.</text>
</comment>
<evidence type="ECO:0000256" key="10">
    <source>
        <dbReference type="ARBA" id="ARBA00022989"/>
    </source>
</evidence>
<evidence type="ECO:0000313" key="17">
    <source>
        <dbReference type="Proteomes" id="UP001163105"/>
    </source>
</evidence>
<name>A0AB34G8G4_9HYPO</name>
<evidence type="ECO:0000256" key="5">
    <source>
        <dbReference type="ARBA" id="ARBA00018512"/>
    </source>
</evidence>
<evidence type="ECO:0000256" key="2">
    <source>
        <dbReference type="ARBA" id="ARBA00004922"/>
    </source>
</evidence>
<feature type="transmembrane region" description="Helical" evidence="15">
    <location>
        <begin position="703"/>
        <end position="722"/>
    </location>
</feature>
<evidence type="ECO:0000256" key="14">
    <source>
        <dbReference type="ARBA" id="ARBA00048064"/>
    </source>
</evidence>
<dbReference type="GO" id="GO:0005739">
    <property type="term" value="C:mitochondrion"/>
    <property type="evidence" value="ECO:0007669"/>
    <property type="project" value="GOC"/>
</dbReference>
<evidence type="ECO:0000256" key="6">
    <source>
        <dbReference type="ARBA" id="ARBA00022676"/>
    </source>
</evidence>
<evidence type="ECO:0000256" key="13">
    <source>
        <dbReference type="ARBA" id="ARBA00044727"/>
    </source>
</evidence>
<dbReference type="PANTHER" id="PTHR12989:SF10">
    <property type="entry name" value="DOL-P-GLC:GLC(2)MAN(9)GLCNAC(2)-PP-DOL ALPHA-1,2-GLUCOSYLTRANSFERASE-RELATED"/>
    <property type="match status" value="1"/>
</dbReference>
<evidence type="ECO:0000256" key="11">
    <source>
        <dbReference type="ARBA" id="ARBA00023136"/>
    </source>
</evidence>
<dbReference type="Pfam" id="PF04922">
    <property type="entry name" value="DIE2_ALG10"/>
    <property type="match status" value="1"/>
</dbReference>
<evidence type="ECO:0000256" key="3">
    <source>
        <dbReference type="ARBA" id="ARBA00010600"/>
    </source>
</evidence>
<feature type="transmembrane region" description="Helical" evidence="15">
    <location>
        <begin position="272"/>
        <end position="296"/>
    </location>
</feature>
<organism evidence="16 17">
    <name type="scientific">Purpureocillium lavendulum</name>
    <dbReference type="NCBI Taxonomy" id="1247861"/>
    <lineage>
        <taxon>Eukaryota</taxon>
        <taxon>Fungi</taxon>
        <taxon>Dikarya</taxon>
        <taxon>Ascomycota</taxon>
        <taxon>Pezizomycotina</taxon>
        <taxon>Sordariomycetes</taxon>
        <taxon>Hypocreomycetidae</taxon>
        <taxon>Hypocreales</taxon>
        <taxon>Ophiocordycipitaceae</taxon>
        <taxon>Purpureocillium</taxon>
    </lineage>
</organism>
<accession>A0AB34G8G4</accession>
<feature type="transmembrane region" description="Helical" evidence="15">
    <location>
        <begin position="545"/>
        <end position="565"/>
    </location>
</feature>
<evidence type="ECO:0000256" key="4">
    <source>
        <dbReference type="ARBA" id="ARBA00011967"/>
    </source>
</evidence>
<dbReference type="EC" id="2.4.1.256" evidence="4"/>
<dbReference type="GO" id="GO:0005789">
    <property type="term" value="C:endoplasmic reticulum membrane"/>
    <property type="evidence" value="ECO:0007669"/>
    <property type="project" value="UniProtKB-SubCell"/>
</dbReference>
<comment type="similarity">
    <text evidence="3">Belongs to the ALG10 glucosyltransferase family.</text>
</comment>
<protein>
    <recommendedName>
        <fullName evidence="5">Dol-P-Glc:Glc(2)Man(9)GlcNAc(2)-PP-Dol alpha-1,2-glucosyltransferase</fullName>
        <ecNumber evidence="4">2.4.1.256</ecNumber>
    </recommendedName>
    <alternativeName>
        <fullName evidence="12">Asparagine-linked glycosylation protein 10</fullName>
    </alternativeName>
</protein>
<feature type="transmembrane region" description="Helical" evidence="15">
    <location>
        <begin position="178"/>
        <end position="197"/>
    </location>
</feature>
<comment type="caution">
    <text evidence="16">The sequence shown here is derived from an EMBL/GenBank/DDBJ whole genome shotgun (WGS) entry which is preliminary data.</text>
</comment>
<feature type="transmembrane region" description="Helical" evidence="15">
    <location>
        <begin position="53"/>
        <end position="78"/>
    </location>
</feature>
<keyword evidence="6" id="KW-0328">Glycosyltransferase</keyword>
<dbReference type="AlphaFoldDB" id="A0AB34G8G4"/>
<feature type="transmembrane region" description="Helical" evidence="15">
    <location>
        <begin position="501"/>
        <end position="525"/>
    </location>
</feature>
<keyword evidence="9" id="KW-0256">Endoplasmic reticulum</keyword>
<feature type="transmembrane region" description="Helical" evidence="15">
    <location>
        <begin position="352"/>
        <end position="368"/>
    </location>
</feature>
<comment type="catalytic activity">
    <reaction evidence="14">
        <text>an alpha-D-Glc-(1-&gt;3)-alpha-D-Glc-(1-&gt;3)-alpha-D-Man-(1-&gt;2)-alpha-D-Man-(1-&gt;2)-alpha-D-Man-(1-&gt;3)-[alpha-D-Man-(1-&gt;2)-alpha-D-Man-(1-&gt;3)-[alpha-D-Man-(1-&gt;2)-alpha-D-Man-(1-&gt;6)]-alpha-D-Man-(1-&gt;6)]-beta-D-Man-(1-&gt;4)-beta-D-GlcNAc-(1-&gt;4)-alpha-D-GlcNAc-diphospho-di-trans,poly-cis-dolichol + a di-trans,poly-cis-dolichyl beta-D-glucosyl phosphate = a alpha-D-Glc-(1-&gt;2)-alpha-D-Glc-(1-&gt;3)-alpha-D-Glc-(1-&gt;3)-alpha-D-Man-(1-&gt;2)-alpha-D-Man-(1-&gt;2)-alpha-D-Man-(1-&gt;3)-[alpha-D-Man-(1-&gt;2)-alpha-D-Man-(1-&gt;3)-[alpha-D-Man-(1-&gt;2)-alpha-D-Man-(1-&gt;6)]-alpha-D-Man-(1-&gt;6)]-beta-D-Man-(1-&gt;4)-beta-D-GlcNAc-(1-&gt;4)-alpha-D-GlcNAc-diphospho-di-trans,poly-cis-dolichol + a di-trans,poly-cis-dolichyl phosphate + H(+)</text>
        <dbReference type="Rhea" id="RHEA:29543"/>
        <dbReference type="Rhea" id="RHEA-COMP:19498"/>
        <dbReference type="Rhea" id="RHEA-COMP:19502"/>
        <dbReference type="Rhea" id="RHEA-COMP:19512"/>
        <dbReference type="Rhea" id="RHEA-COMP:19522"/>
        <dbReference type="ChEBI" id="CHEBI:15378"/>
        <dbReference type="ChEBI" id="CHEBI:57525"/>
        <dbReference type="ChEBI" id="CHEBI:57683"/>
        <dbReference type="ChEBI" id="CHEBI:132522"/>
        <dbReference type="ChEBI" id="CHEBI:132523"/>
        <dbReference type="EC" id="2.4.1.256"/>
    </reaction>
    <physiologicalReaction direction="left-to-right" evidence="14">
        <dbReference type="Rhea" id="RHEA:29544"/>
    </physiologicalReaction>
</comment>
<feature type="transmembrane region" description="Helical" evidence="15">
    <location>
        <begin position="218"/>
        <end position="236"/>
    </location>
</feature>
<dbReference type="GO" id="GO:0006122">
    <property type="term" value="P:mitochondrial electron transport, ubiquinol to cytochrome c"/>
    <property type="evidence" value="ECO:0007669"/>
    <property type="project" value="InterPro"/>
</dbReference>
<keyword evidence="11 15" id="KW-0472">Membrane</keyword>
<evidence type="ECO:0000256" key="7">
    <source>
        <dbReference type="ARBA" id="ARBA00022679"/>
    </source>
</evidence>
<feature type="transmembrane region" description="Helical" evidence="15">
    <location>
        <begin position="90"/>
        <end position="111"/>
    </location>
</feature>
<gene>
    <name evidence="16" type="primary">ALG10</name>
    <name evidence="16" type="ORF">O9K51_01971</name>
</gene>
<evidence type="ECO:0000313" key="16">
    <source>
        <dbReference type="EMBL" id="KAJ6447196.1"/>
    </source>
</evidence>
<dbReference type="InterPro" id="IPR016900">
    <property type="entry name" value="Alg10"/>
</dbReference>
<comment type="pathway">
    <text evidence="2">Protein modification; protein glycosylation.</text>
</comment>
<evidence type="ECO:0000256" key="12">
    <source>
        <dbReference type="ARBA" id="ARBA00032069"/>
    </source>
</evidence>
<dbReference type="Pfam" id="PF09796">
    <property type="entry name" value="QCR10"/>
    <property type="match status" value="1"/>
</dbReference>
<sequence>MAGLRTASFGGAGVIAALLYVSGIPRVQRDVLQKIPFVGKYFIKEELPASDNTSALSISGVVGSNTLLVCSLPLALLVHASIFHAGALRARPWALAFPVALIAACLAWSRVVSREVPQPYLDEVFHIPQAQKYCEGKFREWDDKITTPPGLERYLFSVLPPQLAGKLGLHWEFRCDATSLRVGNTVGLFALAYLALLCRREIEARLNGTRLRSSLRPASSYALHTAFNIALFPLLFFFSGLYYTDVLSTVVVVGAFLNHLKRVGRDRSSFASDVWTIALGLLTLLMRQTNVFWVVVFMGGLEAVHAVKTLRPDRVDQPFMTTLWAQVKYFAWRYSVGDIHDLPLNLAWQDDMLFTAVSLVIAAVCNPLRVLRQIWPYITVLISFAGFVAWNGGVVLGDKSNHVATLHLAQMLYLWPFFAFFSLPLLFPYAVPFLVALGASFGSRQPETHFTVSMTSKTTPSGATSKSRGQKPEVESIAARQAKISTALGIAEASKVLTWPLYILGTIILSFLVVRLNTIIHPFTLADNRHYMFYVFRYTIRRAPWIRYALVAAYTLGRWMVWGVVAGSTDWVASFSEGVDGSNSGPYVSHPFWIAVTELRQTEVPYPSPEPARDSAGDNSKLQKQLAVDPLGYSAVAASTSTGLIFLLATSLSLVTAPLVEPRYFIIPWVMWRLLVPAWQVPLGEGSLAGKMARIGRGYDLRLFLETAWFAAINLATCYIFIAKPYVWRAEDGTVLDGGRLQRFMW</sequence>
<feature type="transmembrane region" description="Helical" evidence="15">
    <location>
        <begin position="413"/>
        <end position="437"/>
    </location>
</feature>
<feature type="transmembrane region" description="Helical" evidence="15">
    <location>
        <begin position="631"/>
        <end position="652"/>
    </location>
</feature>
<dbReference type="InterPro" id="IPR019182">
    <property type="entry name" value="Cytochrome_b-c1_su10_fun"/>
</dbReference>
<evidence type="ECO:0000256" key="8">
    <source>
        <dbReference type="ARBA" id="ARBA00022692"/>
    </source>
</evidence>
<dbReference type="PANTHER" id="PTHR12989">
    <property type="entry name" value="ALPHA-1,2-GLUCOSYLTRANSFERASE ALG10"/>
    <property type="match status" value="1"/>
</dbReference>
<evidence type="ECO:0000256" key="1">
    <source>
        <dbReference type="ARBA" id="ARBA00004477"/>
    </source>
</evidence>
<dbReference type="EMBL" id="JAQHRD010000001">
    <property type="protein sequence ID" value="KAJ6447196.1"/>
    <property type="molecule type" value="Genomic_DNA"/>
</dbReference>
<reference evidence="16" key="1">
    <citation type="submission" date="2023-01" db="EMBL/GenBank/DDBJ databases">
        <title>The growth and conidiation of Purpureocillium lavendulum are regulated by nitrogen source and histone H3K14 acetylation.</title>
        <authorList>
            <person name="Tang P."/>
            <person name="Han J."/>
            <person name="Zhang C."/>
            <person name="Tang P."/>
            <person name="Qi F."/>
            <person name="Zhang K."/>
            <person name="Liang L."/>
        </authorList>
    </citation>
    <scope>NUCLEOTIDE SEQUENCE</scope>
    <source>
        <strain evidence="16">YMF1.00683</strain>
    </source>
</reference>
<comment type="subcellular location">
    <subcellularLocation>
        <location evidence="1">Endoplasmic reticulum membrane</location>
        <topology evidence="1">Multi-pass membrane protein</topology>
    </subcellularLocation>
</comment>
<dbReference type="GO" id="GO:0006488">
    <property type="term" value="P:dolichol-linked oligosaccharide biosynthetic process"/>
    <property type="evidence" value="ECO:0007669"/>
    <property type="project" value="InterPro"/>
</dbReference>
<keyword evidence="7" id="KW-0808">Transferase</keyword>
<keyword evidence="17" id="KW-1185">Reference proteome</keyword>
<proteinExistence type="inferred from homology"/>
<keyword evidence="10 15" id="KW-1133">Transmembrane helix</keyword>